<accession>A0ABW5UPW2</accession>
<organism evidence="2 3">
    <name type="scientific">Comamonas terrae</name>
    <dbReference type="NCBI Taxonomy" id="673548"/>
    <lineage>
        <taxon>Bacteria</taxon>
        <taxon>Pseudomonadati</taxon>
        <taxon>Pseudomonadota</taxon>
        <taxon>Betaproteobacteria</taxon>
        <taxon>Burkholderiales</taxon>
        <taxon>Comamonadaceae</taxon>
        <taxon>Comamonas</taxon>
    </lineage>
</organism>
<evidence type="ECO:0000259" key="1">
    <source>
        <dbReference type="Pfam" id="PF12680"/>
    </source>
</evidence>
<dbReference type="RefSeq" id="WP_066478495.1">
    <property type="nucleotide sequence ID" value="NZ_BCNT01000008.1"/>
</dbReference>
<dbReference type="SUPFAM" id="SSF54427">
    <property type="entry name" value="NTF2-like"/>
    <property type="match status" value="1"/>
</dbReference>
<dbReference type="Proteomes" id="UP001597463">
    <property type="component" value="Unassembled WGS sequence"/>
</dbReference>
<dbReference type="Pfam" id="PF12680">
    <property type="entry name" value="SnoaL_2"/>
    <property type="match status" value="1"/>
</dbReference>
<feature type="domain" description="SnoaL-like" evidence="1">
    <location>
        <begin position="21"/>
        <end position="123"/>
    </location>
</feature>
<protein>
    <submittedName>
        <fullName evidence="2">Nuclear transport factor 2 family protein</fullName>
    </submittedName>
</protein>
<dbReference type="Gene3D" id="3.10.450.50">
    <property type="match status" value="1"/>
</dbReference>
<reference evidence="3" key="1">
    <citation type="journal article" date="2019" name="Int. J. Syst. Evol. Microbiol.">
        <title>The Global Catalogue of Microorganisms (GCM) 10K type strain sequencing project: providing services to taxonomists for standard genome sequencing and annotation.</title>
        <authorList>
            <consortium name="The Broad Institute Genomics Platform"/>
            <consortium name="The Broad Institute Genome Sequencing Center for Infectious Disease"/>
            <person name="Wu L."/>
            <person name="Ma J."/>
        </authorList>
    </citation>
    <scope>NUCLEOTIDE SEQUENCE [LARGE SCALE GENOMIC DNA]</scope>
    <source>
        <strain evidence="3">TISTR 1906</strain>
    </source>
</reference>
<name>A0ABW5UPW2_9BURK</name>
<dbReference type="InterPro" id="IPR037401">
    <property type="entry name" value="SnoaL-like"/>
</dbReference>
<gene>
    <name evidence="2" type="ORF">ACFSW6_14400</name>
</gene>
<dbReference type="EMBL" id="JBHUMV010000006">
    <property type="protein sequence ID" value="MFD2755285.1"/>
    <property type="molecule type" value="Genomic_DNA"/>
</dbReference>
<dbReference type="InterPro" id="IPR032710">
    <property type="entry name" value="NTF2-like_dom_sf"/>
</dbReference>
<evidence type="ECO:0000313" key="3">
    <source>
        <dbReference type="Proteomes" id="UP001597463"/>
    </source>
</evidence>
<evidence type="ECO:0000313" key="2">
    <source>
        <dbReference type="EMBL" id="MFD2755285.1"/>
    </source>
</evidence>
<comment type="caution">
    <text evidence="2">The sequence shown here is derived from an EMBL/GenBank/DDBJ whole genome shotgun (WGS) entry which is preliminary data.</text>
</comment>
<proteinExistence type="predicted"/>
<sequence length="165" mass="19153">MTADLSLTCRDVDSAVHRLVRLYEELAPEHLAGLGAYYAPDAYFKDPFNEVRGVPAITRIFEHMFASLQDPRFVVTQKLVRGDRAFLEWEFRFRLRRWRPEVEQCIRGASSLRFDAQGRVVHHRDYWDAAEELYEKLPLLGALMRWLRRTASSSSKTVHAQGSPS</sequence>
<keyword evidence="3" id="KW-1185">Reference proteome</keyword>